<evidence type="ECO:0000256" key="5">
    <source>
        <dbReference type="ARBA" id="ARBA00023014"/>
    </source>
</evidence>
<dbReference type="Proteomes" id="UP000578686">
    <property type="component" value="Unassembled WGS sequence"/>
</dbReference>
<dbReference type="GO" id="GO:0046872">
    <property type="term" value="F:metal ion binding"/>
    <property type="evidence" value="ECO:0007669"/>
    <property type="project" value="UniProtKB-KW"/>
</dbReference>
<dbReference type="InterPro" id="IPR034505">
    <property type="entry name" value="Coproporphyrinogen-III_oxidase"/>
</dbReference>
<gene>
    <name evidence="7" type="ORF">HCN56_05230</name>
</gene>
<dbReference type="InterPro" id="IPR007197">
    <property type="entry name" value="rSAM"/>
</dbReference>
<dbReference type="SUPFAM" id="SSF102114">
    <property type="entry name" value="Radical SAM enzymes"/>
    <property type="match status" value="1"/>
</dbReference>
<keyword evidence="2" id="KW-0949">S-adenosyl-L-methionine</keyword>
<dbReference type="SFLD" id="SFLDF00439">
    <property type="entry name" value="methylation_of_yatakemycin_(YT"/>
    <property type="match status" value="1"/>
</dbReference>
<dbReference type="EMBL" id="JAAVJD010000021">
    <property type="protein sequence ID" value="NJQ05001.1"/>
    <property type="molecule type" value="Genomic_DNA"/>
</dbReference>
<evidence type="ECO:0000259" key="6">
    <source>
        <dbReference type="PROSITE" id="PS51918"/>
    </source>
</evidence>
<name>A0A7X6CYN4_9ACTN</name>
<dbReference type="GO" id="GO:0006779">
    <property type="term" value="P:porphyrin-containing compound biosynthetic process"/>
    <property type="evidence" value="ECO:0007669"/>
    <property type="project" value="TreeGrafter"/>
</dbReference>
<evidence type="ECO:0000313" key="8">
    <source>
        <dbReference type="Proteomes" id="UP000578686"/>
    </source>
</evidence>
<dbReference type="AlphaFoldDB" id="A0A7X6CYN4"/>
<keyword evidence="8" id="KW-1185">Reference proteome</keyword>
<dbReference type="PANTHER" id="PTHR13932:SF5">
    <property type="entry name" value="RADICAL S-ADENOSYL METHIONINE DOMAIN-CONTAINING PROTEIN 1, MITOCHONDRIAL"/>
    <property type="match status" value="1"/>
</dbReference>
<accession>A0A7X6CYN4</accession>
<dbReference type="RefSeq" id="WP_167968292.1">
    <property type="nucleotide sequence ID" value="NZ_BHZG01000257.1"/>
</dbReference>
<evidence type="ECO:0000256" key="4">
    <source>
        <dbReference type="ARBA" id="ARBA00023004"/>
    </source>
</evidence>
<dbReference type="PANTHER" id="PTHR13932">
    <property type="entry name" value="COPROPORPHYRINIGEN III OXIDASE"/>
    <property type="match status" value="1"/>
</dbReference>
<feature type="domain" description="Radical SAM core" evidence="6">
    <location>
        <begin position="56"/>
        <end position="295"/>
    </location>
</feature>
<sequence>MTDQTGAAASQETITRNFLDTPSFWRQYPDRDIEFVRWYPCNIGPLTPDQMFATVETRPRTVSFYLHIPFCNQVCTSCPYNKLHTRNTLVTDYIEALKAEVLLYSRLGYLDGVTFSSGYLGGGTPTTLRAEQLDDLLGFLRRHLTFTDDYTVTIESTPVDIDQRKIDALLANGVNRVSMGVQTFHDPLLRYLGRARAHTGESALRTIELLDRNGMENICIDYMIGIPGQTPELWAADIETLTSIPVTSFSVYNYAVLPGSEAFFAVQSGITPPCPSTKEADAMYHYMHEELLSRNYLALTYNDFAEPMRPEWEAKGAQTFPVLPDGSKPYRGLRAETLSLTDHLAQVWGRCGDMVAFGSGAYGYLNNHLYCTEPDIGRYIETVRAGRIPAVMGAYTDEHERRCRSLVLGLKLLRVSRSEYRARHGVDPYAYFTEKIDDLVAKGLLTVTEDTLQVTYPKGWHYIDNISKTFYSEANHRLPQPSSASTEILNWQVRPENGRRSLNIVQ</sequence>
<reference evidence="7 8" key="1">
    <citation type="submission" date="2020-03" db="EMBL/GenBank/DDBJ databases">
        <title>Draft genome of Streptomyces sp. ventii, isolated from the Axial Seamount in the Pacific Ocean, and resequencing of the two type strains Streptomyces lonarensis strain NCL 716 and Streptomyces bohaiensis strain 11A07.</title>
        <authorList>
            <person name="Loughran R.M."/>
            <person name="Pfannmuller K.M."/>
            <person name="Wasson B.J."/>
            <person name="Deadmond M.C."/>
            <person name="Paddock B.E."/>
            <person name="Koyack M.J."/>
            <person name="Gallegos D.A."/>
            <person name="Mitchell E.A."/>
            <person name="Ushijima B."/>
            <person name="Saw J.H."/>
            <person name="Mcphail K.L."/>
            <person name="Videau P."/>
        </authorList>
    </citation>
    <scope>NUCLEOTIDE SEQUENCE [LARGE SCALE GENOMIC DNA]</scope>
    <source>
        <strain evidence="7 8">NCL716</strain>
    </source>
</reference>
<dbReference type="Gene3D" id="3.20.20.70">
    <property type="entry name" value="Aldolase class I"/>
    <property type="match status" value="1"/>
</dbReference>
<dbReference type="InterPro" id="IPR034531">
    <property type="entry name" value="Methylation_of_yatakemycin"/>
</dbReference>
<dbReference type="SFLD" id="SFLDG01065">
    <property type="entry name" value="anaerobic_coproporphyrinogen-I"/>
    <property type="match status" value="1"/>
</dbReference>
<comment type="caution">
    <text evidence="7">The sequence shown here is derived from an EMBL/GenBank/DDBJ whole genome shotgun (WGS) entry which is preliminary data.</text>
</comment>
<dbReference type="InterPro" id="IPR058240">
    <property type="entry name" value="rSAM_sf"/>
</dbReference>
<dbReference type="SFLD" id="SFLDG01122">
    <property type="entry name" value="methyltransferase_(class_C)"/>
    <property type="match status" value="1"/>
</dbReference>
<evidence type="ECO:0000256" key="3">
    <source>
        <dbReference type="ARBA" id="ARBA00022723"/>
    </source>
</evidence>
<keyword evidence="3" id="KW-0479">Metal-binding</keyword>
<evidence type="ECO:0000256" key="1">
    <source>
        <dbReference type="ARBA" id="ARBA00017228"/>
    </source>
</evidence>
<keyword evidence="4" id="KW-0408">Iron</keyword>
<evidence type="ECO:0000256" key="2">
    <source>
        <dbReference type="ARBA" id="ARBA00022691"/>
    </source>
</evidence>
<dbReference type="SFLD" id="SFLDS00029">
    <property type="entry name" value="Radical_SAM"/>
    <property type="match status" value="1"/>
</dbReference>
<dbReference type="Pfam" id="PF04055">
    <property type="entry name" value="Radical_SAM"/>
    <property type="match status" value="1"/>
</dbReference>
<dbReference type="GO" id="GO:0051539">
    <property type="term" value="F:4 iron, 4 sulfur cluster binding"/>
    <property type="evidence" value="ECO:0007669"/>
    <property type="project" value="TreeGrafter"/>
</dbReference>
<dbReference type="InterPro" id="IPR006638">
    <property type="entry name" value="Elp3/MiaA/NifB-like_rSAM"/>
</dbReference>
<dbReference type="InterPro" id="IPR013785">
    <property type="entry name" value="Aldolase_TIM"/>
</dbReference>
<evidence type="ECO:0000313" key="7">
    <source>
        <dbReference type="EMBL" id="NJQ05001.1"/>
    </source>
</evidence>
<dbReference type="CDD" id="cd01335">
    <property type="entry name" value="Radical_SAM"/>
    <property type="match status" value="1"/>
</dbReference>
<dbReference type="GO" id="GO:0003824">
    <property type="term" value="F:catalytic activity"/>
    <property type="evidence" value="ECO:0007669"/>
    <property type="project" value="InterPro"/>
</dbReference>
<organism evidence="7 8">
    <name type="scientific">Streptomyces lonarensis</name>
    <dbReference type="NCBI Taxonomy" id="700599"/>
    <lineage>
        <taxon>Bacteria</taxon>
        <taxon>Bacillati</taxon>
        <taxon>Actinomycetota</taxon>
        <taxon>Actinomycetes</taxon>
        <taxon>Kitasatosporales</taxon>
        <taxon>Streptomycetaceae</taxon>
        <taxon>Streptomyces</taxon>
    </lineage>
</organism>
<protein>
    <recommendedName>
        <fullName evidence="1">Heme chaperone HemW</fullName>
    </recommendedName>
</protein>
<keyword evidence="5" id="KW-0411">Iron-sulfur</keyword>
<dbReference type="GO" id="GO:0005737">
    <property type="term" value="C:cytoplasm"/>
    <property type="evidence" value="ECO:0007669"/>
    <property type="project" value="TreeGrafter"/>
</dbReference>
<dbReference type="SMART" id="SM00729">
    <property type="entry name" value="Elp3"/>
    <property type="match status" value="1"/>
</dbReference>
<dbReference type="PROSITE" id="PS51918">
    <property type="entry name" value="RADICAL_SAM"/>
    <property type="match status" value="1"/>
</dbReference>
<proteinExistence type="predicted"/>